<protein>
    <recommendedName>
        <fullName evidence="3">Pyridoxamine 5'-phosphate oxidase</fullName>
    </recommendedName>
</protein>
<name>A0A1M5LS34_9BACT</name>
<dbReference type="SUPFAM" id="SSF50475">
    <property type="entry name" value="FMN-binding split barrel"/>
    <property type="match status" value="1"/>
</dbReference>
<dbReference type="STRING" id="947013.SAMN04488109_1369"/>
<evidence type="ECO:0000313" key="2">
    <source>
        <dbReference type="Proteomes" id="UP000184212"/>
    </source>
</evidence>
<organism evidence="1 2">
    <name type="scientific">Chryseolinea serpens</name>
    <dbReference type="NCBI Taxonomy" id="947013"/>
    <lineage>
        <taxon>Bacteria</taxon>
        <taxon>Pseudomonadati</taxon>
        <taxon>Bacteroidota</taxon>
        <taxon>Cytophagia</taxon>
        <taxon>Cytophagales</taxon>
        <taxon>Fulvivirgaceae</taxon>
        <taxon>Chryseolinea</taxon>
    </lineage>
</organism>
<sequence>MVPPSHVAFLKLPLSFWLATSSLDNIPEPIKCTGIKFDPDREVFTCFIPLRFMNVGFQHLRENPVIALVVTELHSFESYQYKGNFLSYRPCTEAEVDFQLKYMEEFSDILGSFGHSKMGLYNAYFKYRPIIALDFQVTQVFDQSPRAGTGEKVFA</sequence>
<reference evidence="1 2" key="1">
    <citation type="submission" date="2016-11" db="EMBL/GenBank/DDBJ databases">
        <authorList>
            <person name="Jaros S."/>
            <person name="Januszkiewicz K."/>
            <person name="Wedrychowicz H."/>
        </authorList>
    </citation>
    <scope>NUCLEOTIDE SEQUENCE [LARGE SCALE GENOMIC DNA]</scope>
    <source>
        <strain evidence="1 2">DSM 24574</strain>
    </source>
</reference>
<keyword evidence="2" id="KW-1185">Reference proteome</keyword>
<proteinExistence type="predicted"/>
<evidence type="ECO:0000313" key="1">
    <source>
        <dbReference type="EMBL" id="SHG67907.1"/>
    </source>
</evidence>
<dbReference type="AlphaFoldDB" id="A0A1M5LS34"/>
<dbReference type="InterPro" id="IPR012349">
    <property type="entry name" value="Split_barrel_FMN-bd"/>
</dbReference>
<dbReference type="Gene3D" id="2.30.110.10">
    <property type="entry name" value="Electron Transport, Fmn-binding Protein, Chain A"/>
    <property type="match status" value="1"/>
</dbReference>
<dbReference type="EMBL" id="FQWQ01000001">
    <property type="protein sequence ID" value="SHG67907.1"/>
    <property type="molecule type" value="Genomic_DNA"/>
</dbReference>
<accession>A0A1M5LS34</accession>
<gene>
    <name evidence="1" type="ORF">SAMN04488109_1369</name>
</gene>
<dbReference type="OrthoDB" id="1210035at2"/>
<dbReference type="RefSeq" id="WP_073132183.1">
    <property type="nucleotide sequence ID" value="NZ_FQWQ01000001.1"/>
</dbReference>
<evidence type="ECO:0008006" key="3">
    <source>
        <dbReference type="Google" id="ProtNLM"/>
    </source>
</evidence>
<dbReference type="Proteomes" id="UP000184212">
    <property type="component" value="Unassembled WGS sequence"/>
</dbReference>